<proteinExistence type="predicted"/>
<comment type="caution">
    <text evidence="1">The sequence shown here is derived from an EMBL/GenBank/DDBJ whole genome shotgun (WGS) entry which is preliminary data.</text>
</comment>
<keyword evidence="2" id="KW-1185">Reference proteome</keyword>
<dbReference type="Proteomes" id="UP000789901">
    <property type="component" value="Unassembled WGS sequence"/>
</dbReference>
<protein>
    <submittedName>
        <fullName evidence="1">30635_t:CDS:1</fullName>
    </submittedName>
</protein>
<reference evidence="1 2" key="1">
    <citation type="submission" date="2021-06" db="EMBL/GenBank/DDBJ databases">
        <authorList>
            <person name="Kallberg Y."/>
            <person name="Tangrot J."/>
            <person name="Rosling A."/>
        </authorList>
    </citation>
    <scope>NUCLEOTIDE SEQUENCE [LARGE SCALE GENOMIC DNA]</scope>
    <source>
        <strain evidence="1 2">120-4 pot B 10/14</strain>
    </source>
</reference>
<sequence length="72" mass="8044">MSNENRLLKNLRYTFAQVAAQFLAEKAADAIVAVDEKCHDTVVYLATVISVNDLLQQIKCEYILEIATPSTQ</sequence>
<dbReference type="EMBL" id="CAJVQB010013598">
    <property type="protein sequence ID" value="CAG8763169.1"/>
    <property type="molecule type" value="Genomic_DNA"/>
</dbReference>
<gene>
    <name evidence="1" type="ORF">GMARGA_LOCUS17716</name>
</gene>
<organism evidence="1 2">
    <name type="scientific">Gigaspora margarita</name>
    <dbReference type="NCBI Taxonomy" id="4874"/>
    <lineage>
        <taxon>Eukaryota</taxon>
        <taxon>Fungi</taxon>
        <taxon>Fungi incertae sedis</taxon>
        <taxon>Mucoromycota</taxon>
        <taxon>Glomeromycotina</taxon>
        <taxon>Glomeromycetes</taxon>
        <taxon>Diversisporales</taxon>
        <taxon>Gigasporaceae</taxon>
        <taxon>Gigaspora</taxon>
    </lineage>
</organism>
<accession>A0ABN7VEW6</accession>
<name>A0ABN7VEW6_GIGMA</name>
<evidence type="ECO:0000313" key="2">
    <source>
        <dbReference type="Proteomes" id="UP000789901"/>
    </source>
</evidence>
<evidence type="ECO:0000313" key="1">
    <source>
        <dbReference type="EMBL" id="CAG8763169.1"/>
    </source>
</evidence>